<dbReference type="Gene3D" id="3.40.50.300">
    <property type="entry name" value="P-loop containing nucleotide triphosphate hydrolases"/>
    <property type="match status" value="1"/>
</dbReference>
<gene>
    <name evidence="6" type="ORF">MKS91_01745</name>
</gene>
<dbReference type="SUPFAM" id="SSF52540">
    <property type="entry name" value="P-loop containing nucleoside triphosphate hydrolases"/>
    <property type="match status" value="1"/>
</dbReference>
<dbReference type="EMBL" id="JAKUDN010000001">
    <property type="protein sequence ID" value="MCP8352014.1"/>
    <property type="molecule type" value="Genomic_DNA"/>
</dbReference>
<feature type="transmembrane region" description="Helical" evidence="5">
    <location>
        <begin position="117"/>
        <end position="138"/>
    </location>
</feature>
<dbReference type="RefSeq" id="WP_258569119.1">
    <property type="nucleotide sequence ID" value="NZ_JAKUDN010000001.1"/>
</dbReference>
<evidence type="ECO:0008006" key="8">
    <source>
        <dbReference type="Google" id="ProtNLM"/>
    </source>
</evidence>
<feature type="transmembrane region" description="Helical" evidence="5">
    <location>
        <begin position="301"/>
        <end position="323"/>
    </location>
</feature>
<feature type="transmembrane region" description="Helical" evidence="5">
    <location>
        <begin position="421"/>
        <end position="438"/>
    </location>
</feature>
<evidence type="ECO:0000313" key="6">
    <source>
        <dbReference type="EMBL" id="MCP8352014.1"/>
    </source>
</evidence>
<keyword evidence="7" id="KW-1185">Reference proteome</keyword>
<evidence type="ECO:0000256" key="2">
    <source>
        <dbReference type="ARBA" id="ARBA00022692"/>
    </source>
</evidence>
<evidence type="ECO:0000256" key="4">
    <source>
        <dbReference type="ARBA" id="ARBA00023136"/>
    </source>
</evidence>
<feature type="transmembrane region" description="Helical" evidence="5">
    <location>
        <begin position="335"/>
        <end position="355"/>
    </location>
</feature>
<keyword evidence="3 5" id="KW-1133">Transmembrane helix</keyword>
<dbReference type="Proteomes" id="UP001320768">
    <property type="component" value="Unassembled WGS sequence"/>
</dbReference>
<dbReference type="InterPro" id="IPR027417">
    <property type="entry name" value="P-loop_NTPase"/>
</dbReference>
<feature type="transmembrane region" description="Helical" evidence="5">
    <location>
        <begin position="445"/>
        <end position="466"/>
    </location>
</feature>
<accession>A0ABT1L4B9</accession>
<proteinExistence type="predicted"/>
<evidence type="ECO:0000256" key="3">
    <source>
        <dbReference type="ARBA" id="ARBA00022989"/>
    </source>
</evidence>
<comment type="subcellular location">
    <subcellularLocation>
        <location evidence="1">Cell membrane</location>
        <topology evidence="1">Multi-pass membrane protein</topology>
    </subcellularLocation>
</comment>
<keyword evidence="2 5" id="KW-0812">Transmembrane</keyword>
<evidence type="ECO:0000256" key="1">
    <source>
        <dbReference type="ARBA" id="ARBA00004651"/>
    </source>
</evidence>
<feature type="transmembrane region" description="Helical" evidence="5">
    <location>
        <begin position="191"/>
        <end position="210"/>
    </location>
</feature>
<dbReference type="SUPFAM" id="SSF90123">
    <property type="entry name" value="ABC transporter transmembrane region"/>
    <property type="match status" value="1"/>
</dbReference>
<feature type="transmembrane region" description="Helical" evidence="5">
    <location>
        <begin position="216"/>
        <end position="240"/>
    </location>
</feature>
<organism evidence="6 7">
    <name type="scientific">Candidatus Synchoanobacter obligatus</name>
    <dbReference type="NCBI Taxonomy" id="2919597"/>
    <lineage>
        <taxon>Bacteria</taxon>
        <taxon>Pseudomonadati</taxon>
        <taxon>Pseudomonadota</taxon>
        <taxon>Gammaproteobacteria</taxon>
        <taxon>Candidatus Comchoanobacterales</taxon>
        <taxon>Candidatus Comchoanobacteraceae</taxon>
        <taxon>Candidatus Synchoanobacter</taxon>
    </lineage>
</organism>
<evidence type="ECO:0000313" key="7">
    <source>
        <dbReference type="Proteomes" id="UP001320768"/>
    </source>
</evidence>
<feature type="transmembrane region" description="Helical" evidence="5">
    <location>
        <begin position="74"/>
        <end position="97"/>
    </location>
</feature>
<dbReference type="InterPro" id="IPR036640">
    <property type="entry name" value="ABC1_TM_sf"/>
</dbReference>
<comment type="caution">
    <text evidence="6">The sequence shown here is derived from an EMBL/GenBank/DDBJ whole genome shotgun (WGS) entry which is preliminary data.</text>
</comment>
<feature type="transmembrane region" description="Helical" evidence="5">
    <location>
        <begin position="397"/>
        <end position="415"/>
    </location>
</feature>
<protein>
    <recommendedName>
        <fullName evidence="8">ABC transmembrane type-1 domain-containing protein</fullName>
    </recommendedName>
</protein>
<name>A0ABT1L4B9_9GAMM</name>
<evidence type="ECO:0000256" key="5">
    <source>
        <dbReference type="SAM" id="Phobius"/>
    </source>
</evidence>
<keyword evidence="4 5" id="KW-0472">Membrane</keyword>
<reference evidence="6 7" key="1">
    <citation type="journal article" date="2022" name="Nat. Microbiol.">
        <title>The microbiome of a bacterivorous marine choanoflagellate contains a resource-demanding obligate bacterial associate.</title>
        <authorList>
            <person name="Needham D.M."/>
            <person name="Poirier C."/>
            <person name="Bachy C."/>
            <person name="George E.E."/>
            <person name="Wilken S."/>
            <person name="Yung C.C.M."/>
            <person name="Limardo A.J."/>
            <person name="Morando M."/>
            <person name="Sudek L."/>
            <person name="Malmstrom R.R."/>
            <person name="Keeling P.J."/>
            <person name="Santoro A.E."/>
            <person name="Worden A.Z."/>
        </authorList>
    </citation>
    <scope>NUCLEOTIDE SEQUENCE [LARGE SCALE GENOMIC DNA]</scope>
    <source>
        <strain evidence="6 7">Comchoano-2</strain>
    </source>
</reference>
<sequence>MRSDVPEKKVSISEKNEVFFSIIKSIWRTKTSNIKKQVSKQSFIQTLDKLVYMVTISYKQNQQDDAVNVRLSDYAFVISMVVFLSLLSMGGAGLAAYVQLSIGRSLLGQMASASFGYMGLCIGLSFIVSSFSSVFKFISELYVSYVTEYSVLTLRHYLENRFEHEPQGQEEQKNDILRAYDQAIPAAVKHIVAFVHYFFIVLVYGSYAAMHVSSGMIFISFFVGGLAKGINYGVTCVLQVKRGEYAQAKSEASREQTLMRSPATSEMTQAINAYPVVKSRLRSITKRLWWKNLVMNFWEKYLKLLSEVVALITNHSYYIYFFWMMTQGVMNLGQVLSLMPHMAIVSTCAASLLNLPILTGHINSDVVLLEKVWNQVAHEEHIVPEQMNVLKIDWMHILSYTLLVAFLYPMLMGVLTSTAAQGLLLAASILPVLVFYYPKTWYSRLFIYMVSAVEYPIVVLCGKLNISVKSNPFLTTRKQVSKSLNSTAVSSSDSRSFSSQPYRASIPGNAVEIDKGLLETNDPINIFGPMAWRKTLAWYWCVGGKMADVQGYFKTGEALCVSHRKFLIVEWPKGAAYGSVLCETYEVDYAQFGDFFYNFLNGTSKILKGTYQSSLLLALHNEQPDNPPSNGQSDIMHTLVALFKAIKRQYKYLCLDEALSGLQPHTKKELYAKIGAMAKEKGIKLAVIEPNLEVIGGFKQAKCEAFTAIDKMIQSGDTTPHVKTRFSMETPLNDSARL</sequence>